<keyword evidence="3" id="KW-1185">Reference proteome</keyword>
<dbReference type="RefSeq" id="WP_242287913.1">
    <property type="nucleotide sequence ID" value="NZ_JAKKSL010000004.1"/>
</dbReference>
<keyword evidence="1" id="KW-1133">Transmembrane helix</keyword>
<gene>
    <name evidence="2" type="ORF">L3081_19590</name>
</gene>
<sequence>MIITLILAFMVPPNFLADDLDGDGFYQTFSVIFDADIYSYTASPWGEVYALLYLSKNGGPWVHYFTTDYFIIEGESDTDEYEVMTTFLSGYNADYYDVLIDLYQVGYNDIVASYSSDDDNALYALSLESADHDEPYIEVVQVHGGGSFSIMSLLIVLIIVACKSLVHRK</sequence>
<evidence type="ECO:0000313" key="3">
    <source>
        <dbReference type="Proteomes" id="UP001139646"/>
    </source>
</evidence>
<evidence type="ECO:0000313" key="2">
    <source>
        <dbReference type="EMBL" id="MCI2285180.1"/>
    </source>
</evidence>
<evidence type="ECO:0000256" key="1">
    <source>
        <dbReference type="SAM" id="Phobius"/>
    </source>
</evidence>
<feature type="transmembrane region" description="Helical" evidence="1">
    <location>
        <begin position="148"/>
        <end position="166"/>
    </location>
</feature>
<keyword evidence="1" id="KW-0472">Membrane</keyword>
<accession>A0ABS9X527</accession>
<dbReference type="Proteomes" id="UP001139646">
    <property type="component" value="Unassembled WGS sequence"/>
</dbReference>
<dbReference type="EMBL" id="JAKKSL010000004">
    <property type="protein sequence ID" value="MCI2285180.1"/>
    <property type="molecule type" value="Genomic_DNA"/>
</dbReference>
<reference evidence="2" key="1">
    <citation type="submission" date="2022-01" db="EMBL/GenBank/DDBJ databases">
        <title>Colwellia maritima, isolated from seawater.</title>
        <authorList>
            <person name="Kristyanto S."/>
            <person name="Jung J."/>
            <person name="Jeon C.O."/>
        </authorList>
    </citation>
    <scope>NUCLEOTIDE SEQUENCE</scope>
    <source>
        <strain evidence="2">MSW7</strain>
    </source>
</reference>
<organism evidence="2 3">
    <name type="scientific">Colwellia maritima</name>
    <dbReference type="NCBI Taxonomy" id="2912588"/>
    <lineage>
        <taxon>Bacteria</taxon>
        <taxon>Pseudomonadati</taxon>
        <taxon>Pseudomonadota</taxon>
        <taxon>Gammaproteobacteria</taxon>
        <taxon>Alteromonadales</taxon>
        <taxon>Colwelliaceae</taxon>
        <taxon>Colwellia</taxon>
    </lineage>
</organism>
<comment type="caution">
    <text evidence="2">The sequence shown here is derived from an EMBL/GenBank/DDBJ whole genome shotgun (WGS) entry which is preliminary data.</text>
</comment>
<protein>
    <submittedName>
        <fullName evidence="2">Choice-of-anchor H family protein</fullName>
    </submittedName>
</protein>
<proteinExistence type="predicted"/>
<dbReference type="NCBIfam" id="NF038116">
    <property type="entry name" value="Sden1266_dom"/>
    <property type="match status" value="1"/>
</dbReference>
<name>A0ABS9X527_9GAMM</name>
<keyword evidence="1" id="KW-0812">Transmembrane</keyword>